<dbReference type="STRING" id="240176.A8NA48"/>
<name>A8NA48_COPC7</name>
<dbReference type="Pfam" id="PF20151">
    <property type="entry name" value="DUF6533"/>
    <property type="match status" value="1"/>
</dbReference>
<dbReference type="KEGG" id="cci:CC1G_12224"/>
<dbReference type="InterPro" id="IPR045340">
    <property type="entry name" value="DUF6533"/>
</dbReference>
<feature type="transmembrane region" description="Helical" evidence="1">
    <location>
        <begin position="122"/>
        <end position="142"/>
    </location>
</feature>
<feature type="transmembrane region" description="Helical" evidence="1">
    <location>
        <begin position="88"/>
        <end position="115"/>
    </location>
</feature>
<reference evidence="3 4" key="1">
    <citation type="journal article" date="2010" name="Proc. Natl. Acad. Sci. U.S.A.">
        <title>Insights into evolution of multicellular fungi from the assembled chromosomes of the mushroom Coprinopsis cinerea (Coprinus cinereus).</title>
        <authorList>
            <person name="Stajich J.E."/>
            <person name="Wilke S.K."/>
            <person name="Ahren D."/>
            <person name="Au C.H."/>
            <person name="Birren B.W."/>
            <person name="Borodovsky M."/>
            <person name="Burns C."/>
            <person name="Canback B."/>
            <person name="Casselton L.A."/>
            <person name="Cheng C.K."/>
            <person name="Deng J."/>
            <person name="Dietrich F.S."/>
            <person name="Fargo D.C."/>
            <person name="Farman M.L."/>
            <person name="Gathman A.C."/>
            <person name="Goldberg J."/>
            <person name="Guigo R."/>
            <person name="Hoegger P.J."/>
            <person name="Hooker J.B."/>
            <person name="Huggins A."/>
            <person name="James T.Y."/>
            <person name="Kamada T."/>
            <person name="Kilaru S."/>
            <person name="Kodira C."/>
            <person name="Kues U."/>
            <person name="Kupfer D."/>
            <person name="Kwan H.S."/>
            <person name="Lomsadze A."/>
            <person name="Li W."/>
            <person name="Lilly W.W."/>
            <person name="Ma L.J."/>
            <person name="Mackey A.J."/>
            <person name="Manning G."/>
            <person name="Martin F."/>
            <person name="Muraguchi H."/>
            <person name="Natvig D.O."/>
            <person name="Palmerini H."/>
            <person name="Ramesh M.A."/>
            <person name="Rehmeyer C.J."/>
            <person name="Roe B.A."/>
            <person name="Shenoy N."/>
            <person name="Stanke M."/>
            <person name="Ter-Hovhannisyan V."/>
            <person name="Tunlid A."/>
            <person name="Velagapudi R."/>
            <person name="Vision T.J."/>
            <person name="Zeng Q."/>
            <person name="Zolan M.E."/>
            <person name="Pukkila P.J."/>
        </authorList>
    </citation>
    <scope>NUCLEOTIDE SEQUENCE [LARGE SCALE GENOMIC DNA]</scope>
    <source>
        <strain evidence="4">Okayama-7 / 130 / ATCC MYA-4618 / FGSC 9003</strain>
    </source>
</reference>
<dbReference type="VEuPathDB" id="FungiDB:CC1G_12224"/>
<sequence>MDILYQLASSQYYMRCAAVTAWATVASTTLFFCDYLSTLAEEISLIWPGLFEGLRCGKVLFLVCRYTAFIDMPVATAGHLLFGYSPPIALFSSSVSFFGVLASEGIVILTLYALMGAKKKHATLLLTLFTPLAIGVLAFVVLDFTGWEALTIDETMGVSPGTGPRSVSIRGMDVCFWILLLGQSLVVVIAFSSGIRSYRRTKCPLLVTLYKDGTVYYVVLLAFSALNVMAPYIVSPYYTNVFTPLQRVAHAILANRLIFNARRYKEGLSSGGMAGSTGWEFNVESRSDPVGRGGEGDEVLEYYASSA</sequence>
<keyword evidence="4" id="KW-1185">Reference proteome</keyword>
<dbReference type="Proteomes" id="UP000001861">
    <property type="component" value="Unassembled WGS sequence"/>
</dbReference>
<keyword evidence="1" id="KW-0812">Transmembrane</keyword>
<dbReference type="OMA" id="VAYHICP"/>
<keyword evidence="1" id="KW-0472">Membrane</keyword>
<evidence type="ECO:0000313" key="4">
    <source>
        <dbReference type="Proteomes" id="UP000001861"/>
    </source>
</evidence>
<dbReference type="EMBL" id="AACS02000007">
    <property type="protein sequence ID" value="EAU90113.2"/>
    <property type="molecule type" value="Genomic_DNA"/>
</dbReference>
<accession>A8NA48</accession>
<evidence type="ECO:0000259" key="2">
    <source>
        <dbReference type="Pfam" id="PF20151"/>
    </source>
</evidence>
<feature type="transmembrane region" description="Helical" evidence="1">
    <location>
        <begin position="12"/>
        <end position="38"/>
    </location>
</feature>
<feature type="transmembrane region" description="Helical" evidence="1">
    <location>
        <begin position="176"/>
        <end position="195"/>
    </location>
</feature>
<keyword evidence="1" id="KW-1133">Transmembrane helix</keyword>
<comment type="caution">
    <text evidence="3">The sequence shown here is derived from an EMBL/GenBank/DDBJ whole genome shotgun (WGS) entry which is preliminary data.</text>
</comment>
<dbReference type="OrthoDB" id="3350812at2759"/>
<proteinExistence type="predicted"/>
<dbReference type="GeneID" id="6008178"/>
<protein>
    <recommendedName>
        <fullName evidence="2">DUF6533 domain-containing protein</fullName>
    </recommendedName>
</protein>
<feature type="transmembrane region" description="Helical" evidence="1">
    <location>
        <begin position="215"/>
        <end position="234"/>
    </location>
</feature>
<gene>
    <name evidence="3" type="ORF">CC1G_12224</name>
</gene>
<dbReference type="RefSeq" id="XP_001831704.2">
    <property type="nucleotide sequence ID" value="XM_001831652.2"/>
</dbReference>
<dbReference type="InParanoid" id="A8NA48"/>
<dbReference type="AlphaFoldDB" id="A8NA48"/>
<feature type="domain" description="DUF6533" evidence="2">
    <location>
        <begin position="23"/>
        <end position="70"/>
    </location>
</feature>
<evidence type="ECO:0000313" key="3">
    <source>
        <dbReference type="EMBL" id="EAU90113.2"/>
    </source>
</evidence>
<organism evidence="3 4">
    <name type="scientific">Coprinopsis cinerea (strain Okayama-7 / 130 / ATCC MYA-4618 / FGSC 9003)</name>
    <name type="common">Inky cap fungus</name>
    <name type="synonym">Hormographiella aspergillata</name>
    <dbReference type="NCBI Taxonomy" id="240176"/>
    <lineage>
        <taxon>Eukaryota</taxon>
        <taxon>Fungi</taxon>
        <taxon>Dikarya</taxon>
        <taxon>Basidiomycota</taxon>
        <taxon>Agaricomycotina</taxon>
        <taxon>Agaricomycetes</taxon>
        <taxon>Agaricomycetidae</taxon>
        <taxon>Agaricales</taxon>
        <taxon>Agaricineae</taxon>
        <taxon>Psathyrellaceae</taxon>
        <taxon>Coprinopsis</taxon>
    </lineage>
</organism>
<evidence type="ECO:0000256" key="1">
    <source>
        <dbReference type="SAM" id="Phobius"/>
    </source>
</evidence>
<dbReference type="HOGENOM" id="CLU_035509_11_3_1"/>